<evidence type="ECO:0000313" key="3">
    <source>
        <dbReference type="EMBL" id="KTD19599.1"/>
    </source>
</evidence>
<dbReference type="InterPro" id="IPR000668">
    <property type="entry name" value="Peptidase_C1A_C"/>
</dbReference>
<dbReference type="SMART" id="SM00645">
    <property type="entry name" value="Pept_C1"/>
    <property type="match status" value="1"/>
</dbReference>
<dbReference type="PANTHER" id="PTHR12411">
    <property type="entry name" value="CYSTEINE PROTEASE FAMILY C1-RELATED"/>
    <property type="match status" value="1"/>
</dbReference>
<dbReference type="InterPro" id="IPR038765">
    <property type="entry name" value="Papain-like_cys_pep_sf"/>
</dbReference>
<dbReference type="Proteomes" id="UP000054869">
    <property type="component" value="Unassembled WGS sequence"/>
</dbReference>
<accession>A0A0W0VHK9</accession>
<sequence length="302" mass="34058">MEMHHSFGWLPDYPDYRDLTPESTKVSETAHTNVAKSLKSMKLEGSNKVTLPTKQDLRPWCPPIEDQANLGSCTANAGVGLLEYFENRAFGLHHDASRLFLYKVTRNLLGWTGDTGAFLRTTMGAMRLFGIPPEKYLPYNANGSGSVNPDWDEEPSSFLYSYAKNYQAIRYFRLDIDVNKKELLTRIKRYLAGNYPSMFGFTVYSSIAQANDDGCIPFPSAMEKMEGGHAVVAIGYDDNKKITNKINGATTKGALLIRNSWGTEWGEEGYGWLPYDYVLQGLATDWWTLITSDWVNTNQFGF</sequence>
<dbReference type="PATRIC" id="fig|45067.4.peg.2162"/>
<dbReference type="AlphaFoldDB" id="A0A0W0VHK9"/>
<comment type="caution">
    <text evidence="3">The sequence shown here is derived from an EMBL/GenBank/DDBJ whole genome shotgun (WGS) entry which is preliminary data.</text>
</comment>
<protein>
    <submittedName>
        <fullName evidence="3">Cysteine protease</fullName>
    </submittedName>
</protein>
<dbReference type="RefSeq" id="WP_095141739.1">
    <property type="nucleotide sequence ID" value="NZ_CAAAJD010000021.1"/>
</dbReference>
<organism evidence="3 4">
    <name type="scientific">Legionella lansingensis</name>
    <dbReference type="NCBI Taxonomy" id="45067"/>
    <lineage>
        <taxon>Bacteria</taxon>
        <taxon>Pseudomonadati</taxon>
        <taxon>Pseudomonadota</taxon>
        <taxon>Gammaproteobacteria</taxon>
        <taxon>Legionellales</taxon>
        <taxon>Legionellaceae</taxon>
        <taxon>Legionella</taxon>
    </lineage>
</organism>
<dbReference type="GO" id="GO:0008234">
    <property type="term" value="F:cysteine-type peptidase activity"/>
    <property type="evidence" value="ECO:0007669"/>
    <property type="project" value="InterPro"/>
</dbReference>
<keyword evidence="4" id="KW-1185">Reference proteome</keyword>
<evidence type="ECO:0000256" key="1">
    <source>
        <dbReference type="ARBA" id="ARBA00008455"/>
    </source>
</evidence>
<dbReference type="InterPro" id="IPR013128">
    <property type="entry name" value="Peptidase_C1A"/>
</dbReference>
<evidence type="ECO:0000259" key="2">
    <source>
        <dbReference type="SMART" id="SM00645"/>
    </source>
</evidence>
<dbReference type="Gene3D" id="3.90.70.10">
    <property type="entry name" value="Cysteine proteinases"/>
    <property type="match status" value="1"/>
</dbReference>
<reference evidence="3 4" key="1">
    <citation type="submission" date="2015-11" db="EMBL/GenBank/DDBJ databases">
        <title>Genomic analysis of 38 Legionella species identifies large and diverse effector repertoires.</title>
        <authorList>
            <person name="Burstein D."/>
            <person name="Amaro F."/>
            <person name="Zusman T."/>
            <person name="Lifshitz Z."/>
            <person name="Cohen O."/>
            <person name="Gilbert J.A."/>
            <person name="Pupko T."/>
            <person name="Shuman H.A."/>
            <person name="Segal G."/>
        </authorList>
    </citation>
    <scope>NUCLEOTIDE SEQUENCE [LARGE SCALE GENOMIC DNA]</scope>
    <source>
        <strain evidence="3 4">ATCC 49751</strain>
    </source>
</reference>
<dbReference type="InterPro" id="IPR025660">
    <property type="entry name" value="Pept_his_AS"/>
</dbReference>
<name>A0A0W0VHK9_9GAMM</name>
<dbReference type="EMBL" id="LNYI01000049">
    <property type="protein sequence ID" value="KTD19599.1"/>
    <property type="molecule type" value="Genomic_DNA"/>
</dbReference>
<gene>
    <name evidence="3" type="ORF">Llan_2061</name>
</gene>
<keyword evidence="3" id="KW-0378">Hydrolase</keyword>
<dbReference type="STRING" id="45067.Llan_2061"/>
<dbReference type="CDD" id="cd02619">
    <property type="entry name" value="Peptidase_C1"/>
    <property type="match status" value="1"/>
</dbReference>
<dbReference type="OrthoDB" id="1491023at2"/>
<feature type="domain" description="Peptidase C1A papain C-terminal" evidence="2">
    <location>
        <begin position="51"/>
        <end position="282"/>
    </location>
</feature>
<keyword evidence="3" id="KW-0645">Protease</keyword>
<dbReference type="eggNOG" id="COG4870">
    <property type="taxonomic scope" value="Bacteria"/>
</dbReference>
<dbReference type="SUPFAM" id="SSF54001">
    <property type="entry name" value="Cysteine proteinases"/>
    <property type="match status" value="1"/>
</dbReference>
<evidence type="ECO:0000313" key="4">
    <source>
        <dbReference type="Proteomes" id="UP000054869"/>
    </source>
</evidence>
<dbReference type="PROSITE" id="PS00639">
    <property type="entry name" value="THIOL_PROTEASE_HIS"/>
    <property type="match status" value="1"/>
</dbReference>
<comment type="similarity">
    <text evidence="1">Belongs to the peptidase C1 family.</text>
</comment>
<dbReference type="GO" id="GO:0006508">
    <property type="term" value="P:proteolysis"/>
    <property type="evidence" value="ECO:0007669"/>
    <property type="project" value="UniProtKB-KW"/>
</dbReference>
<dbReference type="Pfam" id="PF00112">
    <property type="entry name" value="Peptidase_C1"/>
    <property type="match status" value="1"/>
</dbReference>
<proteinExistence type="inferred from homology"/>